<keyword evidence="2" id="KW-0233">DNA recombination</keyword>
<gene>
    <name evidence="4" type="ORF">H9931_11730</name>
</gene>
<reference evidence="4" key="2">
    <citation type="submission" date="2021-04" db="EMBL/GenBank/DDBJ databases">
        <authorList>
            <person name="Gilroy R."/>
        </authorList>
    </citation>
    <scope>NUCLEOTIDE SEQUENCE</scope>
    <source>
        <strain evidence="4">CHK198-12963</strain>
    </source>
</reference>
<evidence type="ECO:0000313" key="4">
    <source>
        <dbReference type="EMBL" id="HJC67360.1"/>
    </source>
</evidence>
<accession>A0A9D2TEF7</accession>
<proteinExistence type="predicted"/>
<dbReference type="InterPro" id="IPR050090">
    <property type="entry name" value="Tyrosine_recombinase_XerCD"/>
</dbReference>
<dbReference type="SUPFAM" id="SSF56349">
    <property type="entry name" value="DNA breaking-rejoining enzymes"/>
    <property type="match status" value="1"/>
</dbReference>
<evidence type="ECO:0000256" key="2">
    <source>
        <dbReference type="ARBA" id="ARBA00023172"/>
    </source>
</evidence>
<dbReference type="PROSITE" id="PS51898">
    <property type="entry name" value="TYR_RECOMBINASE"/>
    <property type="match status" value="1"/>
</dbReference>
<dbReference type="InterPro" id="IPR002104">
    <property type="entry name" value="Integrase_catalytic"/>
</dbReference>
<organism evidence="4 5">
    <name type="scientific">Candidatus Enterocloster excrementigallinarum</name>
    <dbReference type="NCBI Taxonomy" id="2838558"/>
    <lineage>
        <taxon>Bacteria</taxon>
        <taxon>Bacillati</taxon>
        <taxon>Bacillota</taxon>
        <taxon>Clostridia</taxon>
        <taxon>Lachnospirales</taxon>
        <taxon>Lachnospiraceae</taxon>
        <taxon>Enterocloster</taxon>
    </lineage>
</organism>
<dbReference type="AlphaFoldDB" id="A0A9D2TEF7"/>
<feature type="domain" description="Tyr recombinase" evidence="3">
    <location>
        <begin position="187"/>
        <end position="383"/>
    </location>
</feature>
<dbReference type="InterPro" id="IPR013762">
    <property type="entry name" value="Integrase-like_cat_sf"/>
</dbReference>
<dbReference type="InterPro" id="IPR011010">
    <property type="entry name" value="DNA_brk_join_enz"/>
</dbReference>
<sequence>MLDVAQVQAQYEMKKRKEMLEQHNLKIWQGTDGKWRTYLPEPEGKRRLVKRSTREAIETAVIEFYEIGRRERTVTFQKAYFKWRNFQDQMVGDNTVAKYNSDYRRYFENTEFVKQDIKTINIERIKIFLCTTIKKKRLCKEACKTLFGYMNRTFNSAVINKIIDKNPMEGLFPKDFYQYCHDKKKTAEQHCISDTDMEKLYARFYKDYETNPAYIPTYAVEFASLTGMRVGEISALTWDCVGEDYILIKQSEKYNRRTKTYYIDATKNEKERIFPLTEESRNLLARVKKIELQNGFICEWVFANENGRISAPVISSCAKNKCRQMKINTKGIHAYRKTLNSKMRCAGVSTTVAAALLGHSEAVNIKYYSFDMSSLEDKREIIENVNRKMPLAN</sequence>
<dbReference type="Proteomes" id="UP000823863">
    <property type="component" value="Unassembled WGS sequence"/>
</dbReference>
<dbReference type="GO" id="GO:0006310">
    <property type="term" value="P:DNA recombination"/>
    <property type="evidence" value="ECO:0007669"/>
    <property type="project" value="UniProtKB-KW"/>
</dbReference>
<dbReference type="GO" id="GO:0003677">
    <property type="term" value="F:DNA binding"/>
    <property type="evidence" value="ECO:0007669"/>
    <property type="project" value="UniProtKB-KW"/>
</dbReference>
<reference evidence="4" key="1">
    <citation type="journal article" date="2021" name="PeerJ">
        <title>Extensive microbial diversity within the chicken gut microbiome revealed by metagenomics and culture.</title>
        <authorList>
            <person name="Gilroy R."/>
            <person name="Ravi A."/>
            <person name="Getino M."/>
            <person name="Pursley I."/>
            <person name="Horton D.L."/>
            <person name="Alikhan N.F."/>
            <person name="Baker D."/>
            <person name="Gharbi K."/>
            <person name="Hall N."/>
            <person name="Watson M."/>
            <person name="Adriaenssens E.M."/>
            <person name="Foster-Nyarko E."/>
            <person name="Jarju S."/>
            <person name="Secka A."/>
            <person name="Antonio M."/>
            <person name="Oren A."/>
            <person name="Chaudhuri R.R."/>
            <person name="La Ragione R."/>
            <person name="Hildebrand F."/>
            <person name="Pallen M.J."/>
        </authorList>
    </citation>
    <scope>NUCLEOTIDE SEQUENCE</scope>
    <source>
        <strain evidence="4">CHK198-12963</strain>
    </source>
</reference>
<dbReference type="PANTHER" id="PTHR30349:SF92">
    <property type="entry name" value="SITE-SPECIFIC RECOMBINASE"/>
    <property type="match status" value="1"/>
</dbReference>
<evidence type="ECO:0000259" key="3">
    <source>
        <dbReference type="PROSITE" id="PS51898"/>
    </source>
</evidence>
<evidence type="ECO:0000313" key="5">
    <source>
        <dbReference type="Proteomes" id="UP000823863"/>
    </source>
</evidence>
<dbReference type="Gene3D" id="1.10.150.130">
    <property type="match status" value="1"/>
</dbReference>
<dbReference type="Gene3D" id="1.10.443.10">
    <property type="entry name" value="Intergrase catalytic core"/>
    <property type="match status" value="1"/>
</dbReference>
<protein>
    <submittedName>
        <fullName evidence="4">Tyrosine-type recombinase/integrase</fullName>
    </submittedName>
</protein>
<evidence type="ECO:0000256" key="1">
    <source>
        <dbReference type="ARBA" id="ARBA00023125"/>
    </source>
</evidence>
<keyword evidence="1" id="KW-0238">DNA-binding</keyword>
<name>A0A9D2TEF7_9FIRM</name>
<dbReference type="EMBL" id="DWWB01000067">
    <property type="protein sequence ID" value="HJC67360.1"/>
    <property type="molecule type" value="Genomic_DNA"/>
</dbReference>
<dbReference type="GO" id="GO:0015074">
    <property type="term" value="P:DNA integration"/>
    <property type="evidence" value="ECO:0007669"/>
    <property type="project" value="InterPro"/>
</dbReference>
<dbReference type="InterPro" id="IPR010998">
    <property type="entry name" value="Integrase_recombinase_N"/>
</dbReference>
<dbReference type="Pfam" id="PF00589">
    <property type="entry name" value="Phage_integrase"/>
    <property type="match status" value="1"/>
</dbReference>
<dbReference type="PANTHER" id="PTHR30349">
    <property type="entry name" value="PHAGE INTEGRASE-RELATED"/>
    <property type="match status" value="1"/>
</dbReference>
<comment type="caution">
    <text evidence="4">The sequence shown here is derived from an EMBL/GenBank/DDBJ whole genome shotgun (WGS) entry which is preliminary data.</text>
</comment>